<reference evidence="3 4" key="2">
    <citation type="submission" date="2024-05" db="EMBL/GenBank/DDBJ databases">
        <authorList>
            <person name="Chen Y."/>
            <person name="Shah S."/>
            <person name="Dougan E. K."/>
            <person name="Thang M."/>
            <person name="Chan C."/>
        </authorList>
    </citation>
    <scope>NUCLEOTIDE SEQUENCE [LARGE SCALE GENOMIC DNA]</scope>
</reference>
<protein>
    <submittedName>
        <fullName evidence="2">Uncharacterized protein</fullName>
    </submittedName>
</protein>
<reference evidence="2" key="1">
    <citation type="submission" date="2022-10" db="EMBL/GenBank/DDBJ databases">
        <authorList>
            <person name="Chen Y."/>
            <person name="Dougan E. K."/>
            <person name="Chan C."/>
            <person name="Rhodes N."/>
            <person name="Thang M."/>
        </authorList>
    </citation>
    <scope>NUCLEOTIDE SEQUENCE</scope>
</reference>
<organism evidence="2">
    <name type="scientific">Cladocopium goreaui</name>
    <dbReference type="NCBI Taxonomy" id="2562237"/>
    <lineage>
        <taxon>Eukaryota</taxon>
        <taxon>Sar</taxon>
        <taxon>Alveolata</taxon>
        <taxon>Dinophyceae</taxon>
        <taxon>Suessiales</taxon>
        <taxon>Symbiodiniaceae</taxon>
        <taxon>Cladocopium</taxon>
    </lineage>
</organism>
<evidence type="ECO:0000256" key="1">
    <source>
        <dbReference type="SAM" id="MobiDB-lite"/>
    </source>
</evidence>
<dbReference type="EMBL" id="CAMXCT020006468">
    <property type="protein sequence ID" value="CAL1168036.1"/>
    <property type="molecule type" value="Genomic_DNA"/>
</dbReference>
<dbReference type="OrthoDB" id="449438at2759"/>
<name>A0A9P1DQZ8_9DINO</name>
<gene>
    <name evidence="2" type="ORF">C1SCF055_LOCUS39549</name>
</gene>
<dbReference type="AlphaFoldDB" id="A0A9P1DQZ8"/>
<evidence type="ECO:0000313" key="4">
    <source>
        <dbReference type="Proteomes" id="UP001152797"/>
    </source>
</evidence>
<keyword evidence="4" id="KW-1185">Reference proteome</keyword>
<feature type="region of interest" description="Disordered" evidence="1">
    <location>
        <begin position="268"/>
        <end position="290"/>
    </location>
</feature>
<evidence type="ECO:0000313" key="3">
    <source>
        <dbReference type="EMBL" id="CAL4801973.1"/>
    </source>
</evidence>
<feature type="compositionally biased region" description="Polar residues" evidence="1">
    <location>
        <begin position="268"/>
        <end position="289"/>
    </location>
</feature>
<dbReference type="Proteomes" id="UP001152797">
    <property type="component" value="Unassembled WGS sequence"/>
</dbReference>
<evidence type="ECO:0000313" key="2">
    <source>
        <dbReference type="EMBL" id="CAI4014661.1"/>
    </source>
</evidence>
<proteinExistence type="predicted"/>
<dbReference type="EMBL" id="CAMXCT010006468">
    <property type="protein sequence ID" value="CAI4014661.1"/>
    <property type="molecule type" value="Genomic_DNA"/>
</dbReference>
<sequence length="515" mass="57113">MRSFPPAWPKQPEVFTVVRQADELSLKEDLWLADAREFLRNCPDWPIADATSVQVEATPNELPRRLQSVNFLAWQKGQLTEHLRRKSEQTLVAAADLRELVTAVQRDALSIQAEEEALCKAEEELLLNRKRCAGELQQLWQELDLREMAFTDAALEVLEAPTAASELMQAAQLSEAVCDQAGDLQEETALLLDMHQDLETRDASQHCNEAAFGCLVERELTLDGLEELREGIAEHLQQALLLDDDAREAILTSLGGVGWTEGDLPATATSEFSGTAPSSARHSGRSTGSLKKVYASPRDLVETSKILRLSPQRPEDVYLEWDEAENLDDLDVLDVDLEMEQQYEDEEFGHQDYPNYTDGSLSAGDELIFEEEEEADAEDVDEEVDPDDLIEELEETNEFNEFNDAGEEPEELLPQRLDTLLGTVDSSSGVALPSDSCFIGVPAEANAKAPPMQCAIRSVTQVTRSSFPTKTSSFVPSVPAAPLAKFPVSYCPRQAMGPPQHQPLAGFVQMVMPKR</sequence>
<comment type="caution">
    <text evidence="2">The sequence shown here is derived from an EMBL/GenBank/DDBJ whole genome shotgun (WGS) entry which is preliminary data.</text>
</comment>
<accession>A0A9P1DQZ8</accession>
<dbReference type="EMBL" id="CAMXCT030006468">
    <property type="protein sequence ID" value="CAL4801973.1"/>
    <property type="molecule type" value="Genomic_DNA"/>
</dbReference>